<name>A0A2K3UX35_9DEIO</name>
<organism evidence="1 2">
    <name type="scientific">Deinococcus koreensis</name>
    <dbReference type="NCBI Taxonomy" id="2054903"/>
    <lineage>
        <taxon>Bacteria</taxon>
        <taxon>Thermotogati</taxon>
        <taxon>Deinococcota</taxon>
        <taxon>Deinococci</taxon>
        <taxon>Deinococcales</taxon>
        <taxon>Deinococcaceae</taxon>
        <taxon>Deinococcus</taxon>
    </lineage>
</organism>
<evidence type="ECO:0000313" key="1">
    <source>
        <dbReference type="EMBL" id="PNY81096.1"/>
    </source>
</evidence>
<accession>A0A2K3UX35</accession>
<dbReference type="AlphaFoldDB" id="A0A2K3UX35"/>
<gene>
    <name evidence="1" type="ORF">CVO96_06645</name>
</gene>
<dbReference type="EMBL" id="PPPD01000001">
    <property type="protein sequence ID" value="PNY81096.1"/>
    <property type="molecule type" value="Genomic_DNA"/>
</dbReference>
<protein>
    <submittedName>
        <fullName evidence="1">Uncharacterized protein</fullName>
    </submittedName>
</protein>
<proteinExistence type="predicted"/>
<evidence type="ECO:0000313" key="2">
    <source>
        <dbReference type="Proteomes" id="UP000236379"/>
    </source>
</evidence>
<comment type="caution">
    <text evidence="1">The sequence shown here is derived from an EMBL/GenBank/DDBJ whole genome shotgun (WGS) entry which is preliminary data.</text>
</comment>
<sequence length="142" mass="15180">MFALLTACTREVGFIPTPIAFADHPSILRGTWTGTVTGQTLRLDLTAIYDTSSRYTVSGTGTLNAEALTVTGTVMGGSSYRYLRPQLSPIPDEYTLTLQRPSQADLNLTCTPISGPAATDPWQWSCRVSGTASTFTLSKGTP</sequence>
<reference evidence="1 2" key="1">
    <citation type="submission" date="2018-01" db="EMBL/GenBank/DDBJ databases">
        <title>Deinococcus koreensis sp. nov., a radiation-resistant bacterium isolated from river water.</title>
        <authorList>
            <person name="Choi A."/>
        </authorList>
    </citation>
    <scope>NUCLEOTIDE SEQUENCE [LARGE SCALE GENOMIC DNA]</scope>
    <source>
        <strain evidence="1 2">SJW1-2</strain>
    </source>
</reference>
<keyword evidence="2" id="KW-1185">Reference proteome</keyword>
<dbReference type="Proteomes" id="UP000236379">
    <property type="component" value="Unassembled WGS sequence"/>
</dbReference>